<dbReference type="Pfam" id="PF00884">
    <property type="entry name" value="Sulfatase"/>
    <property type="match status" value="1"/>
</dbReference>
<feature type="domain" description="Sulfatase N-terminal" evidence="3">
    <location>
        <begin position="18"/>
        <end position="361"/>
    </location>
</feature>
<gene>
    <name evidence="4" type="ORF">ElyMa_002232800</name>
</gene>
<evidence type="ECO:0000259" key="3">
    <source>
        <dbReference type="Pfam" id="PF00884"/>
    </source>
</evidence>
<proteinExistence type="inferred from homology"/>
<evidence type="ECO:0000256" key="2">
    <source>
        <dbReference type="ARBA" id="ARBA00008779"/>
    </source>
</evidence>
<evidence type="ECO:0000256" key="1">
    <source>
        <dbReference type="ARBA" id="ARBA00001913"/>
    </source>
</evidence>
<comment type="similarity">
    <text evidence="2">Belongs to the sulfatase family.</text>
</comment>
<keyword evidence="5" id="KW-1185">Reference proteome</keyword>
<reference evidence="4 5" key="1">
    <citation type="journal article" date="2021" name="Elife">
        <title>Chloroplast acquisition without the gene transfer in kleptoplastic sea slugs, Plakobranchus ocellatus.</title>
        <authorList>
            <person name="Maeda T."/>
            <person name="Takahashi S."/>
            <person name="Yoshida T."/>
            <person name="Shimamura S."/>
            <person name="Takaki Y."/>
            <person name="Nagai Y."/>
            <person name="Toyoda A."/>
            <person name="Suzuki Y."/>
            <person name="Arimoto A."/>
            <person name="Ishii H."/>
            <person name="Satoh N."/>
            <person name="Nishiyama T."/>
            <person name="Hasebe M."/>
            <person name="Maruyama T."/>
            <person name="Minagawa J."/>
            <person name="Obokata J."/>
            <person name="Shigenobu S."/>
        </authorList>
    </citation>
    <scope>NUCLEOTIDE SEQUENCE [LARGE SCALE GENOMIC DNA]</scope>
</reference>
<dbReference type="EMBL" id="BMAT01004631">
    <property type="protein sequence ID" value="GFR77258.1"/>
    <property type="molecule type" value="Genomic_DNA"/>
</dbReference>
<protein>
    <submittedName>
        <fullName evidence="4">Arylsulfatase</fullName>
    </submittedName>
</protein>
<accession>A0AAV4FUU8</accession>
<evidence type="ECO:0000313" key="5">
    <source>
        <dbReference type="Proteomes" id="UP000762676"/>
    </source>
</evidence>
<comment type="caution">
    <text evidence="4">The sequence shown here is derived from an EMBL/GenBank/DDBJ whole genome shotgun (WGS) entry which is preliminary data.</text>
</comment>
<dbReference type="InterPro" id="IPR052701">
    <property type="entry name" value="GAG_Ulvan_Degrading_Sulfatases"/>
</dbReference>
<dbReference type="Gene3D" id="3.30.1120.10">
    <property type="match status" value="1"/>
</dbReference>
<dbReference type="InterPro" id="IPR017850">
    <property type="entry name" value="Alkaline_phosphatase_core_sf"/>
</dbReference>
<organism evidence="4 5">
    <name type="scientific">Elysia marginata</name>
    <dbReference type="NCBI Taxonomy" id="1093978"/>
    <lineage>
        <taxon>Eukaryota</taxon>
        <taxon>Metazoa</taxon>
        <taxon>Spiralia</taxon>
        <taxon>Lophotrochozoa</taxon>
        <taxon>Mollusca</taxon>
        <taxon>Gastropoda</taxon>
        <taxon>Heterobranchia</taxon>
        <taxon>Euthyneura</taxon>
        <taxon>Panpulmonata</taxon>
        <taxon>Sacoglossa</taxon>
        <taxon>Placobranchoidea</taxon>
        <taxon>Plakobranchidae</taxon>
        <taxon>Elysia</taxon>
    </lineage>
</organism>
<dbReference type="AlphaFoldDB" id="A0AAV4FUU8"/>
<sequence length="473" mass="53512">MGVVSCTKKERQKKDEHPNIIYILADDLGYGDLSCYGQSKFETPNIDKLAKDGMLFTQHYSGSTVCAPSRSVLLTGKHTGHTFIRGNKEVRPEGQYPLQGSEVTLAEHLKEVGYVTGAFGKWGLGFPDSEGAPNNQGFDEFYGYNCQRLAHNHYPYYLWNNQTQDSLKGNRGQGAETYAPELIHQKAMSFLERNRDTTFFIFYPTIIPHAELSAPGPYMKKFIGTFPESHDKSTNSNSNKKGYKKNGGYSIQDKPHTAFAAMISLLDEQVGEIREKVEELGIADKTLIIFTSDNGPHKEGGADPDYFKSNGKLRGYKRDLYEGGIRVPMICYWPSTIKPNTISNHISAFWDVLPTLCEVAGKDTPPEDGDTDGISFLPELRGTPQEKHFFLYWEFLEGGGKQAIRMEDWKGVRLNVHKNPHAPIELYNLKEDISEQTNLARQYPNVIAQMDSIIKHEHLYSEEFSFKHEVQKN</sequence>
<dbReference type="Gene3D" id="3.40.720.10">
    <property type="entry name" value="Alkaline Phosphatase, subunit A"/>
    <property type="match status" value="1"/>
</dbReference>
<dbReference type="SUPFAM" id="SSF53649">
    <property type="entry name" value="Alkaline phosphatase-like"/>
    <property type="match status" value="1"/>
</dbReference>
<name>A0AAV4FUU8_9GAST</name>
<comment type="cofactor">
    <cofactor evidence="1">
        <name>Ca(2+)</name>
        <dbReference type="ChEBI" id="CHEBI:29108"/>
    </cofactor>
</comment>
<evidence type="ECO:0000313" key="4">
    <source>
        <dbReference type="EMBL" id="GFR77258.1"/>
    </source>
</evidence>
<dbReference type="Proteomes" id="UP000762676">
    <property type="component" value="Unassembled WGS sequence"/>
</dbReference>
<dbReference type="CDD" id="cd16145">
    <property type="entry name" value="ARS_like"/>
    <property type="match status" value="1"/>
</dbReference>
<dbReference type="InterPro" id="IPR000917">
    <property type="entry name" value="Sulfatase_N"/>
</dbReference>
<dbReference type="PANTHER" id="PTHR43751">
    <property type="entry name" value="SULFATASE"/>
    <property type="match status" value="1"/>
</dbReference>
<dbReference type="PANTHER" id="PTHR43751:SF3">
    <property type="entry name" value="SULFATASE N-TERMINAL DOMAIN-CONTAINING PROTEIN"/>
    <property type="match status" value="1"/>
</dbReference>